<evidence type="ECO:0000256" key="11">
    <source>
        <dbReference type="ARBA" id="ARBA00022840"/>
    </source>
</evidence>
<protein>
    <recommendedName>
        <fullName evidence="15">Riboflavin biosynthesis protein</fullName>
    </recommendedName>
    <domain>
        <recommendedName>
            <fullName evidence="15">Riboflavin kinase</fullName>
            <ecNumber evidence="15">2.7.1.26</ecNumber>
        </recommendedName>
        <alternativeName>
            <fullName evidence="15">Flavokinase</fullName>
        </alternativeName>
    </domain>
    <domain>
        <recommendedName>
            <fullName evidence="15">FMN adenylyltransferase</fullName>
            <ecNumber evidence="15">2.7.7.2</ecNumber>
        </recommendedName>
        <alternativeName>
            <fullName evidence="15">FAD pyrophosphorylase</fullName>
        </alternativeName>
        <alternativeName>
            <fullName evidence="15">FAD synthase</fullName>
        </alternativeName>
    </domain>
</protein>
<dbReference type="NCBIfam" id="NF004162">
    <property type="entry name" value="PRK05627.1-5"/>
    <property type="match status" value="1"/>
</dbReference>
<evidence type="ECO:0000256" key="3">
    <source>
        <dbReference type="ARBA" id="ARBA00005201"/>
    </source>
</evidence>
<keyword evidence="7 15" id="KW-0548">Nucleotidyltransferase</keyword>
<dbReference type="EC" id="2.7.1.26" evidence="15"/>
<evidence type="ECO:0000256" key="4">
    <source>
        <dbReference type="ARBA" id="ARBA00022630"/>
    </source>
</evidence>
<dbReference type="Pfam" id="PF01687">
    <property type="entry name" value="Flavokinase"/>
    <property type="match status" value="1"/>
</dbReference>
<comment type="pathway">
    <text evidence="2 15">Cofactor biosynthesis; FAD biosynthesis; FAD from FMN: step 1/1.</text>
</comment>
<keyword evidence="4 15" id="KW-0285">Flavoprotein</keyword>
<evidence type="ECO:0000256" key="2">
    <source>
        <dbReference type="ARBA" id="ARBA00004726"/>
    </source>
</evidence>
<comment type="similarity">
    <text evidence="15">Belongs to the ribF family.</text>
</comment>
<dbReference type="GO" id="GO:0009398">
    <property type="term" value="P:FMN biosynthetic process"/>
    <property type="evidence" value="ECO:0007669"/>
    <property type="project" value="UniProtKB-UniRule"/>
</dbReference>
<dbReference type="InterPro" id="IPR015865">
    <property type="entry name" value="Riboflavin_kinase_bac/euk"/>
</dbReference>
<dbReference type="AlphaFoldDB" id="A0A969TTU8"/>
<dbReference type="InterPro" id="IPR002606">
    <property type="entry name" value="Riboflavin_kinase_bac"/>
</dbReference>
<name>A0A969TTU8_9BACI</name>
<dbReference type="GO" id="GO:0008531">
    <property type="term" value="F:riboflavin kinase activity"/>
    <property type="evidence" value="ECO:0007669"/>
    <property type="project" value="UniProtKB-UniRule"/>
</dbReference>
<dbReference type="InterPro" id="IPR014729">
    <property type="entry name" value="Rossmann-like_a/b/a_fold"/>
</dbReference>
<dbReference type="NCBIfam" id="TIGR00083">
    <property type="entry name" value="ribF"/>
    <property type="match status" value="1"/>
</dbReference>
<dbReference type="Gene3D" id="3.40.50.620">
    <property type="entry name" value="HUPs"/>
    <property type="match status" value="1"/>
</dbReference>
<keyword evidence="18" id="KW-1185">Reference proteome</keyword>
<dbReference type="NCBIfam" id="NF004160">
    <property type="entry name" value="PRK05627.1-3"/>
    <property type="match status" value="1"/>
</dbReference>
<evidence type="ECO:0000256" key="5">
    <source>
        <dbReference type="ARBA" id="ARBA00022643"/>
    </source>
</evidence>
<evidence type="ECO:0000256" key="7">
    <source>
        <dbReference type="ARBA" id="ARBA00022695"/>
    </source>
</evidence>
<reference evidence="17 18" key="1">
    <citation type="submission" date="2020-03" db="EMBL/GenBank/DDBJ databases">
        <title>Assessment of the enzymatic potential of alkaline-tolerant lipase obtained from Bacillus luteus H11 (technogenic soil) for the bioremediation of saline soils contaminated with petroleum substances.</title>
        <authorList>
            <person name="Kalwasinska A."/>
        </authorList>
    </citation>
    <scope>NUCLEOTIDE SEQUENCE [LARGE SCALE GENOMIC DNA]</scope>
    <source>
        <strain evidence="17 18">H11</strain>
    </source>
</reference>
<dbReference type="SMART" id="SM00904">
    <property type="entry name" value="Flavokinase"/>
    <property type="match status" value="1"/>
</dbReference>
<comment type="pathway">
    <text evidence="3 15">Cofactor biosynthesis; FMN biosynthesis; FMN from riboflavin (ATP route): step 1/1.</text>
</comment>
<proteinExistence type="inferred from homology"/>
<dbReference type="RefSeq" id="WP_168004773.1">
    <property type="nucleotide sequence ID" value="NZ_JAATHJ010000002.1"/>
</dbReference>
<comment type="function">
    <text evidence="1">Catalyzes the phosphorylation of riboflavin to FMN followed by the adenylation of FMN to FAD.</text>
</comment>
<dbReference type="EMBL" id="JAATHJ010000002">
    <property type="protein sequence ID" value="NJP36306.1"/>
    <property type="molecule type" value="Genomic_DNA"/>
</dbReference>
<evidence type="ECO:0000256" key="12">
    <source>
        <dbReference type="ARBA" id="ARBA00023268"/>
    </source>
</evidence>
<dbReference type="PANTHER" id="PTHR22749">
    <property type="entry name" value="RIBOFLAVIN KINASE/FMN ADENYLYLTRANSFERASE"/>
    <property type="match status" value="1"/>
</dbReference>
<comment type="catalytic activity">
    <reaction evidence="14 15">
        <text>FMN + ATP + H(+) = FAD + diphosphate</text>
        <dbReference type="Rhea" id="RHEA:17237"/>
        <dbReference type="ChEBI" id="CHEBI:15378"/>
        <dbReference type="ChEBI" id="CHEBI:30616"/>
        <dbReference type="ChEBI" id="CHEBI:33019"/>
        <dbReference type="ChEBI" id="CHEBI:57692"/>
        <dbReference type="ChEBI" id="CHEBI:58210"/>
        <dbReference type="EC" id="2.7.7.2"/>
    </reaction>
</comment>
<keyword evidence="12" id="KW-0511">Multifunctional enzyme</keyword>
<keyword evidence="11 15" id="KW-0067">ATP-binding</keyword>
<dbReference type="GO" id="GO:0006747">
    <property type="term" value="P:FAD biosynthetic process"/>
    <property type="evidence" value="ECO:0007669"/>
    <property type="project" value="UniProtKB-UniRule"/>
</dbReference>
<evidence type="ECO:0000313" key="18">
    <source>
        <dbReference type="Proteomes" id="UP000752012"/>
    </source>
</evidence>
<dbReference type="Pfam" id="PF06574">
    <property type="entry name" value="FAD_syn"/>
    <property type="match status" value="1"/>
</dbReference>
<comment type="caution">
    <text evidence="17">The sequence shown here is derived from an EMBL/GenBank/DDBJ whole genome shotgun (WGS) entry which is preliminary data.</text>
</comment>
<dbReference type="InterPro" id="IPR023468">
    <property type="entry name" value="Riboflavin_kinase"/>
</dbReference>
<dbReference type="Gene3D" id="2.40.30.30">
    <property type="entry name" value="Riboflavin kinase-like"/>
    <property type="match status" value="1"/>
</dbReference>
<evidence type="ECO:0000256" key="15">
    <source>
        <dbReference type="PIRNR" id="PIRNR004491"/>
    </source>
</evidence>
<dbReference type="InterPro" id="IPR023465">
    <property type="entry name" value="Riboflavin_kinase_dom_sf"/>
</dbReference>
<dbReference type="InterPro" id="IPR015864">
    <property type="entry name" value="FAD_synthase"/>
</dbReference>
<evidence type="ECO:0000256" key="1">
    <source>
        <dbReference type="ARBA" id="ARBA00002121"/>
    </source>
</evidence>
<keyword evidence="8 15" id="KW-0547">Nucleotide-binding</keyword>
<dbReference type="GO" id="GO:0009231">
    <property type="term" value="P:riboflavin biosynthetic process"/>
    <property type="evidence" value="ECO:0007669"/>
    <property type="project" value="InterPro"/>
</dbReference>
<comment type="catalytic activity">
    <reaction evidence="13 15">
        <text>riboflavin + ATP = FMN + ADP + H(+)</text>
        <dbReference type="Rhea" id="RHEA:14357"/>
        <dbReference type="ChEBI" id="CHEBI:15378"/>
        <dbReference type="ChEBI" id="CHEBI:30616"/>
        <dbReference type="ChEBI" id="CHEBI:57986"/>
        <dbReference type="ChEBI" id="CHEBI:58210"/>
        <dbReference type="ChEBI" id="CHEBI:456216"/>
        <dbReference type="EC" id="2.7.1.26"/>
    </reaction>
</comment>
<keyword evidence="6 15" id="KW-0808">Transferase</keyword>
<evidence type="ECO:0000313" key="17">
    <source>
        <dbReference type="EMBL" id="NJP36306.1"/>
    </source>
</evidence>
<dbReference type="FunFam" id="3.40.50.620:FF:000021">
    <property type="entry name" value="Riboflavin biosynthesis protein"/>
    <property type="match status" value="1"/>
</dbReference>
<keyword evidence="5 15" id="KW-0288">FMN</keyword>
<dbReference type="PANTHER" id="PTHR22749:SF6">
    <property type="entry name" value="RIBOFLAVIN KINASE"/>
    <property type="match status" value="1"/>
</dbReference>
<dbReference type="EC" id="2.7.7.2" evidence="15"/>
<evidence type="ECO:0000256" key="14">
    <source>
        <dbReference type="ARBA" id="ARBA00049494"/>
    </source>
</evidence>
<evidence type="ECO:0000256" key="8">
    <source>
        <dbReference type="ARBA" id="ARBA00022741"/>
    </source>
</evidence>
<evidence type="ECO:0000259" key="16">
    <source>
        <dbReference type="SMART" id="SM00904"/>
    </source>
</evidence>
<evidence type="ECO:0000256" key="6">
    <source>
        <dbReference type="ARBA" id="ARBA00022679"/>
    </source>
</evidence>
<evidence type="ECO:0000256" key="10">
    <source>
        <dbReference type="ARBA" id="ARBA00022827"/>
    </source>
</evidence>
<keyword evidence="10 15" id="KW-0274">FAD</keyword>
<dbReference type="PIRSF" id="PIRSF004491">
    <property type="entry name" value="FAD_Synth"/>
    <property type="match status" value="1"/>
</dbReference>
<dbReference type="SUPFAM" id="SSF82114">
    <property type="entry name" value="Riboflavin kinase-like"/>
    <property type="match status" value="1"/>
</dbReference>
<keyword evidence="9 15" id="KW-0418">Kinase</keyword>
<organism evidence="17 18">
    <name type="scientific">Alkalicoccus luteus</name>
    <dbReference type="NCBI Taxonomy" id="1237094"/>
    <lineage>
        <taxon>Bacteria</taxon>
        <taxon>Bacillati</taxon>
        <taxon>Bacillota</taxon>
        <taxon>Bacilli</taxon>
        <taxon>Bacillales</taxon>
        <taxon>Bacillaceae</taxon>
        <taxon>Alkalicoccus</taxon>
    </lineage>
</organism>
<gene>
    <name evidence="17" type="ORF">HCN83_01750</name>
</gene>
<evidence type="ECO:0000256" key="9">
    <source>
        <dbReference type="ARBA" id="ARBA00022777"/>
    </source>
</evidence>
<dbReference type="GO" id="GO:0003919">
    <property type="term" value="F:FMN adenylyltransferase activity"/>
    <property type="evidence" value="ECO:0007669"/>
    <property type="project" value="UniProtKB-UniRule"/>
</dbReference>
<dbReference type="FunFam" id="2.40.30.30:FF:000003">
    <property type="entry name" value="Riboflavin biosynthesis protein"/>
    <property type="match status" value="1"/>
</dbReference>
<dbReference type="SUPFAM" id="SSF52374">
    <property type="entry name" value="Nucleotidylyl transferase"/>
    <property type="match status" value="1"/>
</dbReference>
<evidence type="ECO:0000256" key="13">
    <source>
        <dbReference type="ARBA" id="ARBA00047880"/>
    </source>
</evidence>
<dbReference type="CDD" id="cd02064">
    <property type="entry name" value="FAD_synthetase_N"/>
    <property type="match status" value="1"/>
</dbReference>
<dbReference type="GO" id="GO:0005524">
    <property type="term" value="F:ATP binding"/>
    <property type="evidence" value="ECO:0007669"/>
    <property type="project" value="UniProtKB-UniRule"/>
</dbReference>
<sequence length="314" mass="35216">MEIIELKHPFQHKTPAASACALGFFDGVHRGHRQVIRAACRTAEEKGLKKAVMTFYPHPKEVLRGEQAEYLTTLEQKIELLRAEGIDYLFLVTFSEEFAGLTPQQFVDEYVIGLQIKHVTAGFDYSFGHKGKGTMETFPFHSRGQVSSETVDEFQENDQKISSTAVRQCLHNGDVEMAATLLGRHYEIKGTVVHGEKRGRTIGFPTANVAIPVKQLAPANGVYAVTAEVDGFIHHGVANIGIAPTFKSDGKRTLEVNLFDFDKDIYGRECNVSFLKHIRPEKKFGSADELKQQISADAEHARKHLQQYQEKRNT</sequence>
<accession>A0A969TTU8</accession>
<dbReference type="Proteomes" id="UP000752012">
    <property type="component" value="Unassembled WGS sequence"/>
</dbReference>
<feature type="domain" description="Riboflavin kinase" evidence="16">
    <location>
        <begin position="181"/>
        <end position="306"/>
    </location>
</feature>